<keyword evidence="1" id="KW-0732">Signal</keyword>
<dbReference type="Gene3D" id="3.40.50.1980">
    <property type="entry name" value="Nitrogenase molybdenum iron protein domain"/>
    <property type="match status" value="2"/>
</dbReference>
<reference evidence="3" key="1">
    <citation type="submission" date="2016-04" db="EMBL/GenBank/DDBJ databases">
        <authorList>
            <person name="Evans L.H."/>
            <person name="Alamgir A."/>
            <person name="Owens N."/>
            <person name="Weber N.D."/>
            <person name="Virtaneva K."/>
            <person name="Barbian K."/>
            <person name="Babar A."/>
            <person name="Rosenke K."/>
        </authorList>
    </citation>
    <scope>NUCLEOTIDE SEQUENCE</scope>
    <source>
        <strain evidence="3">86</strain>
    </source>
</reference>
<feature type="domain" description="Fe/B12 periplasmic-binding" evidence="2">
    <location>
        <begin position="46"/>
        <end position="311"/>
    </location>
</feature>
<evidence type="ECO:0000313" key="3">
    <source>
        <dbReference type="EMBL" id="SBV98655.1"/>
    </source>
</evidence>
<evidence type="ECO:0000259" key="2">
    <source>
        <dbReference type="PROSITE" id="PS50983"/>
    </source>
</evidence>
<feature type="signal peptide" evidence="1">
    <location>
        <begin position="1"/>
        <end position="26"/>
    </location>
</feature>
<dbReference type="PANTHER" id="PTHR30535:SF34">
    <property type="entry name" value="MOLYBDATE-BINDING PROTEIN MOLA"/>
    <property type="match status" value="1"/>
</dbReference>
<accession>A0A212JHD2</accession>
<dbReference type="InterPro" id="IPR002491">
    <property type="entry name" value="ABC_transptr_periplasmic_BD"/>
</dbReference>
<dbReference type="InterPro" id="IPR050902">
    <property type="entry name" value="ABC_Transporter_SBP"/>
</dbReference>
<feature type="chain" id="PRO_5012307130" evidence="1">
    <location>
        <begin position="27"/>
        <end position="321"/>
    </location>
</feature>
<sequence length="321" mass="34035">MHKRLFTLLLATAALATPGASPSAWAARCIIDDGGDRICLEAPARRIVPLYAAFTDILTDMHLEDRIAGRTKADDGPESATPSIGTHMRPNMELVLGLRPDLALQMGGRAEAAQSVAALRNHGVPTAFFQVRTFADLFSVIERIGTLTGAEDGAEELVRSLQRRLDALGDTLKNAPRPRPGVFFEVRYPNLLGAGPDSLVTDIIRAAGGVNVLAGEDASSGTGGAGGTGRTGRIVRLSEEELLRLNPDVYCVQTGPMNKNPAPLADRPHFAVLRAVALGRVLVVDEHVFSRPGPKAVDAAELLAAFLHPGLFPPAQEAVKP</sequence>
<gene>
    <name evidence="3" type="ORF">KL86DPRO_11425</name>
</gene>
<dbReference type="PROSITE" id="PS50983">
    <property type="entry name" value="FE_B12_PBP"/>
    <property type="match status" value="1"/>
</dbReference>
<dbReference type="SUPFAM" id="SSF53807">
    <property type="entry name" value="Helical backbone' metal receptor"/>
    <property type="match status" value="1"/>
</dbReference>
<organism evidence="3">
    <name type="scientific">uncultured delta proteobacterium</name>
    <dbReference type="NCBI Taxonomy" id="34034"/>
    <lineage>
        <taxon>Bacteria</taxon>
        <taxon>Deltaproteobacteria</taxon>
        <taxon>environmental samples</taxon>
    </lineage>
</organism>
<dbReference type="PANTHER" id="PTHR30535">
    <property type="entry name" value="VITAMIN B12-BINDING PROTEIN"/>
    <property type="match status" value="1"/>
</dbReference>
<dbReference type="EMBL" id="FLUQ01000001">
    <property type="protein sequence ID" value="SBV98655.1"/>
    <property type="molecule type" value="Genomic_DNA"/>
</dbReference>
<name>A0A212JHD2_9DELT</name>
<dbReference type="Pfam" id="PF01497">
    <property type="entry name" value="Peripla_BP_2"/>
    <property type="match status" value="1"/>
</dbReference>
<dbReference type="AlphaFoldDB" id="A0A212JHD2"/>
<evidence type="ECO:0000256" key="1">
    <source>
        <dbReference type="SAM" id="SignalP"/>
    </source>
</evidence>
<proteinExistence type="predicted"/>
<dbReference type="GO" id="GO:0071281">
    <property type="term" value="P:cellular response to iron ion"/>
    <property type="evidence" value="ECO:0007669"/>
    <property type="project" value="TreeGrafter"/>
</dbReference>
<protein>
    <submittedName>
        <fullName evidence="3">ABC-type transporter, periplasmic subunit</fullName>
    </submittedName>
</protein>